<dbReference type="EnsemblMetazoa" id="XM_022803313">
    <property type="protein sequence ID" value="XP_022659048"/>
    <property type="gene ID" value="LOC111249440"/>
</dbReference>
<name>A0A7M7K7S4_VARDE</name>
<keyword evidence="1" id="KW-0812">Transmembrane</keyword>
<evidence type="ECO:0000313" key="3">
    <source>
        <dbReference type="Proteomes" id="UP000594260"/>
    </source>
</evidence>
<dbReference type="GeneID" id="111249440"/>
<keyword evidence="1" id="KW-1133">Transmembrane helix</keyword>
<accession>A0A7M7K7S4</accession>
<organism evidence="2 3">
    <name type="scientific">Varroa destructor</name>
    <name type="common">Honeybee mite</name>
    <dbReference type="NCBI Taxonomy" id="109461"/>
    <lineage>
        <taxon>Eukaryota</taxon>
        <taxon>Metazoa</taxon>
        <taxon>Ecdysozoa</taxon>
        <taxon>Arthropoda</taxon>
        <taxon>Chelicerata</taxon>
        <taxon>Arachnida</taxon>
        <taxon>Acari</taxon>
        <taxon>Parasitiformes</taxon>
        <taxon>Mesostigmata</taxon>
        <taxon>Gamasina</taxon>
        <taxon>Dermanyssoidea</taxon>
        <taxon>Varroidae</taxon>
        <taxon>Varroa</taxon>
    </lineage>
</organism>
<reference evidence="2" key="1">
    <citation type="submission" date="2021-01" db="UniProtKB">
        <authorList>
            <consortium name="EnsemblMetazoa"/>
        </authorList>
    </citation>
    <scope>IDENTIFICATION</scope>
</reference>
<evidence type="ECO:0000256" key="1">
    <source>
        <dbReference type="SAM" id="Phobius"/>
    </source>
</evidence>
<dbReference type="RefSeq" id="XP_022659048.1">
    <property type="nucleotide sequence ID" value="XM_022803313.1"/>
</dbReference>
<protein>
    <submittedName>
        <fullName evidence="2">Uncharacterized protein</fullName>
    </submittedName>
</protein>
<dbReference type="Gene3D" id="3.15.10.50">
    <property type="match status" value="1"/>
</dbReference>
<proteinExistence type="predicted"/>
<feature type="transmembrane region" description="Helical" evidence="1">
    <location>
        <begin position="12"/>
        <end position="33"/>
    </location>
</feature>
<dbReference type="InParanoid" id="A0A7M7K7S4"/>
<dbReference type="OrthoDB" id="6533899at2759"/>
<keyword evidence="1" id="KW-0472">Membrane</keyword>
<dbReference type="InterPro" id="IPR038602">
    <property type="entry name" value="Mite_allergen_7_sf"/>
</dbReference>
<dbReference type="KEGG" id="vde:111249440"/>
<dbReference type="Proteomes" id="UP000594260">
    <property type="component" value="Unplaced"/>
</dbReference>
<sequence length="223" mass="24936">MPLNFDKTPFGAVIFIVVVVLSATANYVANSFLDVILAEMSYRASANGLDPLRASNFKIRIASNNFLNHDLEVVFNFGQIRGLSGIARKGNCSYSKCHNQMSLACNLTFASVKINMTDVDVFGDTLSSKKHSIRTLTSVDQHGTHVAVEMDGPLFGTPNKPLIIVKQMSLKTYVYGGKLHLNHRRYEDFRNKTNQEMYSQLLAAINAPYISLLKRVLMRHHLP</sequence>
<dbReference type="AlphaFoldDB" id="A0A7M7K7S4"/>
<keyword evidence="3" id="KW-1185">Reference proteome</keyword>
<evidence type="ECO:0000313" key="2">
    <source>
        <dbReference type="EnsemblMetazoa" id="XP_022659048"/>
    </source>
</evidence>